<proteinExistence type="predicted"/>
<sequence length="123" mass="13362">MHQAKHGYCHRVLVACVVDQAKVYVAASFLTWLHLLEWNLGMDLENGGGCAFGSGVVVRGSFTRKLVQLQMAAACVEGSALGDVPAASLVTCSVHGRWFTLQGCECMGSRVNLFFFILLFSFT</sequence>
<reference evidence="1 2" key="1">
    <citation type="submission" date="2019-04" db="EMBL/GenBank/DDBJ databases">
        <title>An improved genome assembly and genetic linkage map for asparagus bean, Vigna unguiculata ssp. sesquipedialis.</title>
        <authorList>
            <person name="Xia Q."/>
            <person name="Zhang R."/>
            <person name="Dong Y."/>
        </authorList>
    </citation>
    <scope>NUCLEOTIDE SEQUENCE [LARGE SCALE GENOMIC DNA]</scope>
    <source>
        <tissue evidence="1">Leaf</tissue>
    </source>
</reference>
<dbReference type="Proteomes" id="UP000501690">
    <property type="component" value="Linkage Group LG7"/>
</dbReference>
<organism evidence="1 2">
    <name type="scientific">Vigna unguiculata</name>
    <name type="common">Cowpea</name>
    <dbReference type="NCBI Taxonomy" id="3917"/>
    <lineage>
        <taxon>Eukaryota</taxon>
        <taxon>Viridiplantae</taxon>
        <taxon>Streptophyta</taxon>
        <taxon>Embryophyta</taxon>
        <taxon>Tracheophyta</taxon>
        <taxon>Spermatophyta</taxon>
        <taxon>Magnoliopsida</taxon>
        <taxon>eudicotyledons</taxon>
        <taxon>Gunneridae</taxon>
        <taxon>Pentapetalae</taxon>
        <taxon>rosids</taxon>
        <taxon>fabids</taxon>
        <taxon>Fabales</taxon>
        <taxon>Fabaceae</taxon>
        <taxon>Papilionoideae</taxon>
        <taxon>50 kb inversion clade</taxon>
        <taxon>NPAAA clade</taxon>
        <taxon>indigoferoid/millettioid clade</taxon>
        <taxon>Phaseoleae</taxon>
        <taxon>Vigna</taxon>
    </lineage>
</organism>
<evidence type="ECO:0000313" key="1">
    <source>
        <dbReference type="EMBL" id="QCE00344.1"/>
    </source>
</evidence>
<accession>A0A4D6MHU6</accession>
<dbReference type="EMBL" id="CP039351">
    <property type="protein sequence ID" value="QCE00344.1"/>
    <property type="molecule type" value="Genomic_DNA"/>
</dbReference>
<name>A0A4D6MHU6_VIGUN</name>
<protein>
    <submittedName>
        <fullName evidence="1">Uncharacterized protein</fullName>
    </submittedName>
</protein>
<gene>
    <name evidence="1" type="ORF">DEO72_LG7g1634</name>
</gene>
<keyword evidence="2" id="KW-1185">Reference proteome</keyword>
<evidence type="ECO:0000313" key="2">
    <source>
        <dbReference type="Proteomes" id="UP000501690"/>
    </source>
</evidence>
<dbReference type="AlphaFoldDB" id="A0A4D6MHU6"/>